<feature type="transmembrane region" description="Helical" evidence="1">
    <location>
        <begin position="28"/>
        <end position="50"/>
    </location>
</feature>
<organism evidence="3 4">
    <name type="scientific">Chelatococcus reniformis</name>
    <dbReference type="NCBI Taxonomy" id="1494448"/>
    <lineage>
        <taxon>Bacteria</taxon>
        <taxon>Pseudomonadati</taxon>
        <taxon>Pseudomonadota</taxon>
        <taxon>Alphaproteobacteria</taxon>
        <taxon>Hyphomicrobiales</taxon>
        <taxon>Chelatococcaceae</taxon>
        <taxon>Chelatococcus</taxon>
    </lineage>
</organism>
<comment type="caution">
    <text evidence="3">The sequence shown here is derived from an EMBL/GenBank/DDBJ whole genome shotgun (WGS) entry which is preliminary data.</text>
</comment>
<gene>
    <name evidence="3" type="ORF">GCM10010994_23350</name>
</gene>
<dbReference type="AlphaFoldDB" id="A0A916XE84"/>
<accession>A0A916XE84</accession>
<reference evidence="3" key="2">
    <citation type="submission" date="2020-09" db="EMBL/GenBank/DDBJ databases">
        <authorList>
            <person name="Sun Q."/>
            <person name="Zhou Y."/>
        </authorList>
    </citation>
    <scope>NUCLEOTIDE SEQUENCE</scope>
    <source>
        <strain evidence="3">CGMCC 1.12919</strain>
    </source>
</reference>
<dbReference type="RefSeq" id="WP_188609348.1">
    <property type="nucleotide sequence ID" value="NZ_BMGG01000004.1"/>
</dbReference>
<dbReference type="SUPFAM" id="SSF81469">
    <property type="entry name" value="Bacterial aa3 type cytochrome c oxidase subunit IV"/>
    <property type="match status" value="1"/>
</dbReference>
<evidence type="ECO:0000259" key="2">
    <source>
        <dbReference type="Pfam" id="PF07835"/>
    </source>
</evidence>
<proteinExistence type="predicted"/>
<dbReference type="EMBL" id="BMGG01000004">
    <property type="protein sequence ID" value="GGC64052.1"/>
    <property type="molecule type" value="Genomic_DNA"/>
</dbReference>
<evidence type="ECO:0000313" key="4">
    <source>
        <dbReference type="Proteomes" id="UP000637002"/>
    </source>
</evidence>
<keyword evidence="1" id="KW-1133">Transmembrane helix</keyword>
<dbReference type="Pfam" id="PF07835">
    <property type="entry name" value="COX4_pro_2"/>
    <property type="match status" value="1"/>
</dbReference>
<dbReference type="InterPro" id="IPR036596">
    <property type="entry name" value="Cyt-C_aa3_sf"/>
</dbReference>
<protein>
    <recommendedName>
        <fullName evidence="2">Cytochrome c oxidase subunit IV bacterial aa3 type domain-containing protein</fullName>
    </recommendedName>
</protein>
<feature type="domain" description="Cytochrome c oxidase subunit IV bacterial aa3 type" evidence="2">
    <location>
        <begin position="7"/>
        <end position="50"/>
    </location>
</feature>
<sequence>MADHAQTATADGHPDMDYAEHHRTYDRFIAFSKWTIVAIIVILALMAFFLV</sequence>
<evidence type="ECO:0000313" key="3">
    <source>
        <dbReference type="EMBL" id="GGC64052.1"/>
    </source>
</evidence>
<dbReference type="Gene3D" id="1.20.5.160">
    <property type="entry name" value="Bacterial aa3 type cytochrome c oxidase subunit IV"/>
    <property type="match status" value="1"/>
</dbReference>
<dbReference type="Proteomes" id="UP000637002">
    <property type="component" value="Unassembled WGS sequence"/>
</dbReference>
<reference evidence="3" key="1">
    <citation type="journal article" date="2014" name="Int. J. Syst. Evol. Microbiol.">
        <title>Complete genome sequence of Corynebacterium casei LMG S-19264T (=DSM 44701T), isolated from a smear-ripened cheese.</title>
        <authorList>
            <consortium name="US DOE Joint Genome Institute (JGI-PGF)"/>
            <person name="Walter F."/>
            <person name="Albersmeier A."/>
            <person name="Kalinowski J."/>
            <person name="Ruckert C."/>
        </authorList>
    </citation>
    <scope>NUCLEOTIDE SEQUENCE</scope>
    <source>
        <strain evidence="3">CGMCC 1.12919</strain>
    </source>
</reference>
<dbReference type="InterPro" id="IPR012422">
    <property type="entry name" value="Cyt_c_oxidase_su4_bac-aa3"/>
</dbReference>
<keyword evidence="1" id="KW-0812">Transmembrane</keyword>
<keyword evidence="4" id="KW-1185">Reference proteome</keyword>
<evidence type="ECO:0000256" key="1">
    <source>
        <dbReference type="SAM" id="Phobius"/>
    </source>
</evidence>
<name>A0A916XE84_9HYPH</name>
<keyword evidence="1" id="KW-0472">Membrane</keyword>